<proteinExistence type="predicted"/>
<sequence>MNFDSIMSLRLTAWQRAFVKQQSQAAKMSESDWVRYILFNDAALITPKQKAAVKRVSDRDLSQMISVLGESRIPNNLNQLTKSVNMGTLIVTPDTAHRINDTYHMVLWIRQTLIHQLGLKA</sequence>
<reference evidence="1 2" key="1">
    <citation type="submission" date="2024-03" db="EMBL/GenBank/DDBJ databases">
        <title>High-quality draft genome sequence of Oceanobacter sp. wDCs-4.</title>
        <authorList>
            <person name="Dong C."/>
        </authorList>
    </citation>
    <scope>NUCLEOTIDE SEQUENCE [LARGE SCALE GENOMIC DNA]</scope>
    <source>
        <strain evidence="2">wDCs-4</strain>
    </source>
</reference>
<protein>
    <submittedName>
        <fullName evidence="1">Uncharacterized protein</fullName>
    </submittedName>
</protein>
<evidence type="ECO:0000313" key="1">
    <source>
        <dbReference type="EMBL" id="MFK4753133.1"/>
    </source>
</evidence>
<dbReference type="RefSeq" id="WP_416206218.1">
    <property type="nucleotide sequence ID" value="NZ_JBBKTX010000014.1"/>
</dbReference>
<comment type="caution">
    <text evidence="1">The sequence shown here is derived from an EMBL/GenBank/DDBJ whole genome shotgun (WGS) entry which is preliminary data.</text>
</comment>
<dbReference type="Proteomes" id="UP001620597">
    <property type="component" value="Unassembled WGS sequence"/>
</dbReference>
<gene>
    <name evidence="1" type="ORF">WG929_11985</name>
</gene>
<accession>A0ABW8NJI1</accession>
<organism evidence="1 2">
    <name type="scientific">Oceanobacter antarcticus</name>
    <dbReference type="NCBI Taxonomy" id="3133425"/>
    <lineage>
        <taxon>Bacteria</taxon>
        <taxon>Pseudomonadati</taxon>
        <taxon>Pseudomonadota</taxon>
        <taxon>Gammaproteobacteria</taxon>
        <taxon>Oceanospirillales</taxon>
        <taxon>Oceanospirillaceae</taxon>
        <taxon>Oceanobacter</taxon>
    </lineage>
</organism>
<keyword evidence="2" id="KW-1185">Reference proteome</keyword>
<evidence type="ECO:0000313" key="2">
    <source>
        <dbReference type="Proteomes" id="UP001620597"/>
    </source>
</evidence>
<dbReference type="EMBL" id="JBBKTX010000014">
    <property type="protein sequence ID" value="MFK4753133.1"/>
    <property type="molecule type" value="Genomic_DNA"/>
</dbReference>
<name>A0ABW8NJI1_9GAMM</name>